<keyword evidence="8 15" id="KW-0547">Nucleotide-binding</keyword>
<dbReference type="RefSeq" id="WP_035166379.1">
    <property type="nucleotide sequence ID" value="NZ_CP018906.1"/>
</dbReference>
<evidence type="ECO:0000256" key="9">
    <source>
        <dbReference type="ARBA" id="ARBA00022755"/>
    </source>
</evidence>
<dbReference type="KEGG" id="lcu:PL11_003375"/>
<dbReference type="InterPro" id="IPR036676">
    <property type="entry name" value="PurM-like_C_sf"/>
</dbReference>
<dbReference type="GO" id="GO:0005524">
    <property type="term" value="F:ATP binding"/>
    <property type="evidence" value="ECO:0007669"/>
    <property type="project" value="UniProtKB-KW"/>
</dbReference>
<dbReference type="NCBIfam" id="TIGR00878">
    <property type="entry name" value="purM"/>
    <property type="match status" value="1"/>
</dbReference>
<evidence type="ECO:0000256" key="5">
    <source>
        <dbReference type="ARBA" id="ARBA00020367"/>
    </source>
</evidence>
<evidence type="ECO:0000256" key="3">
    <source>
        <dbReference type="ARBA" id="ARBA00010280"/>
    </source>
</evidence>
<name>A0A1S6QHD1_9LACO</name>
<evidence type="ECO:0000256" key="14">
    <source>
        <dbReference type="ARBA" id="ARBA00049057"/>
    </source>
</evidence>
<dbReference type="EC" id="6.3.3.1" evidence="4 15"/>
<dbReference type="Gene3D" id="3.90.650.10">
    <property type="entry name" value="PurM-like C-terminal domain"/>
    <property type="match status" value="1"/>
</dbReference>
<dbReference type="Pfam" id="PF02769">
    <property type="entry name" value="AIRS_C"/>
    <property type="match status" value="1"/>
</dbReference>
<dbReference type="FunFam" id="3.90.650.10:FF:000011">
    <property type="entry name" value="Phosphoribosylformylglycinamidine cyclo-ligase"/>
    <property type="match status" value="1"/>
</dbReference>
<evidence type="ECO:0000256" key="11">
    <source>
        <dbReference type="ARBA" id="ARBA00031908"/>
    </source>
</evidence>
<dbReference type="PANTHER" id="PTHR10520:SF12">
    <property type="entry name" value="TRIFUNCTIONAL PURINE BIOSYNTHETIC PROTEIN ADENOSINE-3"/>
    <property type="match status" value="1"/>
</dbReference>
<evidence type="ECO:0000256" key="10">
    <source>
        <dbReference type="ARBA" id="ARBA00022840"/>
    </source>
</evidence>
<gene>
    <name evidence="15" type="primary">purM</name>
    <name evidence="18" type="ORF">PL11_003375</name>
</gene>
<evidence type="ECO:0000256" key="2">
    <source>
        <dbReference type="ARBA" id="ARBA00004686"/>
    </source>
</evidence>
<evidence type="ECO:0000256" key="12">
    <source>
        <dbReference type="ARBA" id="ARBA00032931"/>
    </source>
</evidence>
<dbReference type="GO" id="GO:0046084">
    <property type="term" value="P:adenine biosynthetic process"/>
    <property type="evidence" value="ECO:0007669"/>
    <property type="project" value="TreeGrafter"/>
</dbReference>
<keyword evidence="9 15" id="KW-0658">Purine biosynthesis</keyword>
<dbReference type="SUPFAM" id="SSF55326">
    <property type="entry name" value="PurM N-terminal domain-like"/>
    <property type="match status" value="1"/>
</dbReference>
<dbReference type="FunFam" id="3.30.1330.10:FF:000001">
    <property type="entry name" value="Phosphoribosylformylglycinamidine cyclo-ligase"/>
    <property type="match status" value="1"/>
</dbReference>
<feature type="domain" description="PurM-like N-terminal" evidence="16">
    <location>
        <begin position="48"/>
        <end position="153"/>
    </location>
</feature>
<dbReference type="InterPro" id="IPR036921">
    <property type="entry name" value="PurM-like_N_sf"/>
</dbReference>
<keyword evidence="10 15" id="KW-0067">ATP-binding</keyword>
<dbReference type="Gene3D" id="3.30.1330.10">
    <property type="entry name" value="PurM-like, N-terminal domain"/>
    <property type="match status" value="1"/>
</dbReference>
<dbReference type="GO" id="GO:0005829">
    <property type="term" value="C:cytosol"/>
    <property type="evidence" value="ECO:0007669"/>
    <property type="project" value="TreeGrafter"/>
</dbReference>
<keyword evidence="7 15" id="KW-0436">Ligase</keyword>
<dbReference type="Proteomes" id="UP000030361">
    <property type="component" value="Chromosome"/>
</dbReference>
<evidence type="ECO:0000313" key="18">
    <source>
        <dbReference type="EMBL" id="AQW21026.1"/>
    </source>
</evidence>
<evidence type="ECO:0000256" key="4">
    <source>
        <dbReference type="ARBA" id="ARBA00013047"/>
    </source>
</evidence>
<dbReference type="GO" id="GO:0006189">
    <property type="term" value="P:'de novo' IMP biosynthetic process"/>
    <property type="evidence" value="ECO:0007669"/>
    <property type="project" value="UniProtKB-UniRule"/>
</dbReference>
<dbReference type="EMBL" id="CP018906">
    <property type="protein sequence ID" value="AQW21026.1"/>
    <property type="molecule type" value="Genomic_DNA"/>
</dbReference>
<dbReference type="AlphaFoldDB" id="A0A1S6QHD1"/>
<dbReference type="CDD" id="cd02196">
    <property type="entry name" value="PurM"/>
    <property type="match status" value="1"/>
</dbReference>
<comment type="pathway">
    <text evidence="2 15">Purine metabolism; IMP biosynthesis via de novo pathway; 5-amino-1-(5-phospho-D-ribosyl)imidazole from N(2)-formyl-N(1)-(5-phospho-D-ribosyl)glycinamide: step 2/2.</text>
</comment>
<dbReference type="SUPFAM" id="SSF56042">
    <property type="entry name" value="PurM C-terminal domain-like"/>
    <property type="match status" value="1"/>
</dbReference>
<dbReference type="Pfam" id="PF00586">
    <property type="entry name" value="AIRS"/>
    <property type="match status" value="1"/>
</dbReference>
<dbReference type="InterPro" id="IPR016188">
    <property type="entry name" value="PurM-like_N"/>
</dbReference>
<dbReference type="HAMAP" id="MF_00741">
    <property type="entry name" value="AIRS"/>
    <property type="match status" value="1"/>
</dbReference>
<evidence type="ECO:0000256" key="6">
    <source>
        <dbReference type="ARBA" id="ARBA00022490"/>
    </source>
</evidence>
<evidence type="ECO:0000259" key="16">
    <source>
        <dbReference type="Pfam" id="PF00586"/>
    </source>
</evidence>
<evidence type="ECO:0000256" key="1">
    <source>
        <dbReference type="ARBA" id="ARBA00004496"/>
    </source>
</evidence>
<evidence type="ECO:0000256" key="7">
    <source>
        <dbReference type="ARBA" id="ARBA00022598"/>
    </source>
</evidence>
<comment type="subcellular location">
    <subcellularLocation>
        <location evidence="1 15">Cytoplasm</location>
    </subcellularLocation>
</comment>
<protein>
    <recommendedName>
        <fullName evidence="5 15">Phosphoribosylformylglycinamidine cyclo-ligase</fullName>
        <ecNumber evidence="4 15">6.3.3.1</ecNumber>
    </recommendedName>
    <alternativeName>
        <fullName evidence="12 15">AIR synthase</fullName>
    </alternativeName>
    <alternativeName>
        <fullName evidence="13 15">AIRS</fullName>
    </alternativeName>
    <alternativeName>
        <fullName evidence="11 15">Phosphoribosyl-aminoimidazole synthetase</fullName>
    </alternativeName>
</protein>
<evidence type="ECO:0000256" key="8">
    <source>
        <dbReference type="ARBA" id="ARBA00022741"/>
    </source>
</evidence>
<evidence type="ECO:0000313" key="19">
    <source>
        <dbReference type="Proteomes" id="UP000030361"/>
    </source>
</evidence>
<dbReference type="eggNOG" id="COG0150">
    <property type="taxonomic scope" value="Bacteria"/>
</dbReference>
<proteinExistence type="inferred from homology"/>
<feature type="domain" description="PurM-like C-terminal" evidence="17">
    <location>
        <begin position="165"/>
        <end position="329"/>
    </location>
</feature>
<evidence type="ECO:0000259" key="17">
    <source>
        <dbReference type="Pfam" id="PF02769"/>
    </source>
</evidence>
<sequence length="338" mass="35853">MDAYKRAGVDVEAGKKFVDTVKRISNNADLGGFGGMFPLNLAGVSDPVLVSGTDGVGTKLLVALEADKHDTIGIDLVAMCVNDVLAQGAKPLFFLDYLGIGQLVPEKAAKIVAGVEQGCELAGCSLIGGETAEMPDMYSNGHYDLAGFSVGIADKSKLVDGSQIEPGDAVIGLPSSGLHSNGFSLVRDVLFKQQHLSINDVPEGLETDLGEELLKPTQIYVKQLMPLFERKLIAGAAHITGGGIADNLGRVIPAGLTAKLERSSWQVPAIMRFIQSQGNLSQADMDQTFNLGIGFILVVHEKDEGEVLQELESANQPAFKIGHIVKGEDKVELSEVQK</sequence>
<dbReference type="GO" id="GO:0004641">
    <property type="term" value="F:phosphoribosylformylglycinamidine cyclo-ligase activity"/>
    <property type="evidence" value="ECO:0007669"/>
    <property type="project" value="UniProtKB-UniRule"/>
</dbReference>
<accession>A0A1S6QHD1</accession>
<keyword evidence="6 15" id="KW-0963">Cytoplasm</keyword>
<organism evidence="18 19">
    <name type="scientific">Lentilactobacillus curieae</name>
    <dbReference type="NCBI Taxonomy" id="1138822"/>
    <lineage>
        <taxon>Bacteria</taxon>
        <taxon>Bacillati</taxon>
        <taxon>Bacillota</taxon>
        <taxon>Bacilli</taxon>
        <taxon>Lactobacillales</taxon>
        <taxon>Lactobacillaceae</taxon>
        <taxon>Lentilactobacillus</taxon>
    </lineage>
</organism>
<dbReference type="InterPro" id="IPR010918">
    <property type="entry name" value="PurM-like_C_dom"/>
</dbReference>
<dbReference type="GO" id="GO:0004637">
    <property type="term" value="F:phosphoribosylamine-glycine ligase activity"/>
    <property type="evidence" value="ECO:0007669"/>
    <property type="project" value="TreeGrafter"/>
</dbReference>
<evidence type="ECO:0000256" key="15">
    <source>
        <dbReference type="HAMAP-Rule" id="MF_00741"/>
    </source>
</evidence>
<evidence type="ECO:0000256" key="13">
    <source>
        <dbReference type="ARBA" id="ARBA00033093"/>
    </source>
</evidence>
<keyword evidence="19" id="KW-1185">Reference proteome</keyword>
<dbReference type="OrthoDB" id="9802507at2"/>
<dbReference type="UniPathway" id="UPA00074">
    <property type="reaction ID" value="UER00129"/>
</dbReference>
<reference evidence="18 19" key="1">
    <citation type="journal article" date="2015" name="Genome Announc.">
        <title>Genome Sequence of Lactobacillus curieae CCTCC M 2011381T, a Novel Producer of Gamma-aminobutyric Acid.</title>
        <authorList>
            <person name="Wang Y."/>
            <person name="Wang Y."/>
            <person name="Lang C."/>
            <person name="Wei D."/>
            <person name="Xu P."/>
            <person name="Xie J."/>
        </authorList>
    </citation>
    <scope>NUCLEOTIDE SEQUENCE [LARGE SCALE GENOMIC DNA]</scope>
    <source>
        <strain evidence="18 19">CCTCC M 2011381</strain>
    </source>
</reference>
<dbReference type="PANTHER" id="PTHR10520">
    <property type="entry name" value="TRIFUNCTIONAL PURINE BIOSYNTHETIC PROTEIN ADENOSINE-3-RELATED"/>
    <property type="match status" value="1"/>
</dbReference>
<comment type="catalytic activity">
    <reaction evidence="14 15">
        <text>2-formamido-N(1)-(5-O-phospho-beta-D-ribosyl)acetamidine + ATP = 5-amino-1-(5-phospho-beta-D-ribosyl)imidazole + ADP + phosphate + H(+)</text>
        <dbReference type="Rhea" id="RHEA:23032"/>
        <dbReference type="ChEBI" id="CHEBI:15378"/>
        <dbReference type="ChEBI" id="CHEBI:30616"/>
        <dbReference type="ChEBI" id="CHEBI:43474"/>
        <dbReference type="ChEBI" id="CHEBI:137981"/>
        <dbReference type="ChEBI" id="CHEBI:147287"/>
        <dbReference type="ChEBI" id="CHEBI:456216"/>
        <dbReference type="EC" id="6.3.3.1"/>
    </reaction>
</comment>
<comment type="similarity">
    <text evidence="3 15">Belongs to the AIR synthase family.</text>
</comment>
<dbReference type="InterPro" id="IPR004733">
    <property type="entry name" value="PurM_cligase"/>
</dbReference>